<reference evidence="7" key="1">
    <citation type="journal article" date="2004" name="Genome Res.">
        <title>The status, quality, and expansion of the NIH full-length cDNA project: the Mammalian Gene Collection (MGC).</title>
        <authorList>
            <consortium name="The MGC Project Team"/>
            <person name="Gerhard D.S."/>
            <person name="Wagner L."/>
            <person name="Feingold E.A."/>
            <person name="Shenmen C.M."/>
            <person name="Grouse L.H."/>
            <person name="Schuler G."/>
            <person name="Klein S.L."/>
            <person name="Old S."/>
            <person name="Rasooly R."/>
            <person name="Good P."/>
            <person name="Guyer M."/>
            <person name="Peck A.M."/>
            <person name="Derge J.G."/>
            <person name="Lipman D."/>
            <person name="Collins F.S."/>
            <person name="Jang W."/>
            <person name="Sherry S."/>
            <person name="Feolo M."/>
            <person name="Misquitta L."/>
            <person name="Lee E."/>
            <person name="Rotmistrovsky K."/>
            <person name="Greenhut S.F."/>
            <person name="Schaefer C.F."/>
            <person name="Buetow K."/>
            <person name="Bonner T.I."/>
            <person name="Haussler D."/>
            <person name="Kent J."/>
            <person name="Kiekhaus M."/>
            <person name="Furey T."/>
            <person name="Brent M."/>
            <person name="Prange C."/>
            <person name="Schreiber K."/>
            <person name="Shapiro N."/>
            <person name="Bhat N.K."/>
            <person name="Hopkins R.F."/>
            <person name="Hsie F."/>
            <person name="Driscoll T."/>
            <person name="Soares M.B."/>
            <person name="Casavant T.L."/>
            <person name="Scheetz T.E."/>
            <person name="Brown-stein M.J."/>
            <person name="Usdin T.B."/>
            <person name="Toshiyuki S."/>
            <person name="Carninci P."/>
            <person name="Piao Y."/>
            <person name="Dudekula D.B."/>
            <person name="Ko M.S."/>
            <person name="Kawakami K."/>
            <person name="Suzuki Y."/>
            <person name="Sugano S."/>
            <person name="Gruber C.E."/>
            <person name="Smith M.R."/>
            <person name="Simmons B."/>
            <person name="Moore T."/>
            <person name="Waterman R."/>
            <person name="Johnson S.L."/>
            <person name="Ruan Y."/>
            <person name="Wei C.L."/>
            <person name="Mathavan S."/>
            <person name="Gunaratne P.H."/>
            <person name="Wu J."/>
            <person name="Garcia A.M."/>
            <person name="Hulyk S.W."/>
            <person name="Fuh E."/>
            <person name="Yuan Y."/>
            <person name="Sneed A."/>
            <person name="Kowis C."/>
            <person name="Hodgson A."/>
            <person name="Muzny D.M."/>
            <person name="McPherson J."/>
            <person name="Gibbs R.A."/>
            <person name="Fahey J."/>
            <person name="Helton E."/>
            <person name="Ketteman M."/>
            <person name="Madan A."/>
            <person name="Rodrigues S."/>
            <person name="Sanchez A."/>
            <person name="Whiting M."/>
            <person name="Madari A."/>
            <person name="Young A.C."/>
            <person name="Wetherby K.D."/>
            <person name="Granite S.J."/>
            <person name="Kwong P.N."/>
            <person name="Brinkley C.P."/>
            <person name="Pearson R.L."/>
            <person name="Bouffard G.G."/>
            <person name="Blakesly R.W."/>
            <person name="Green E.D."/>
            <person name="Dickson M.C."/>
            <person name="Rodriguez A.C."/>
            <person name="Grimwood J."/>
            <person name="Schmutz J."/>
            <person name="Myers R.M."/>
            <person name="Butterfield Y.S."/>
            <person name="Griffith M."/>
            <person name="Griffith O.L."/>
            <person name="Krzywinski M.I."/>
            <person name="Liao N."/>
            <person name="Morin R."/>
            <person name="Morrin R."/>
            <person name="Palmquist D."/>
            <person name="Petrescu A.S."/>
            <person name="Skalska U."/>
            <person name="Smailus D.E."/>
            <person name="Stott J.M."/>
            <person name="Schnerch A."/>
            <person name="Schein J.E."/>
            <person name="Jones S.J."/>
            <person name="Holt R.A."/>
            <person name="Baross A."/>
            <person name="Marra M.A."/>
            <person name="Clifton S."/>
            <person name="Makowski K.A."/>
            <person name="Bosak S."/>
            <person name="Malek J."/>
        </authorList>
    </citation>
    <scope>NUCLEOTIDE SEQUENCE [LARGE SCALE MRNA]</scope>
    <source>
        <strain evidence="7">FVB/N</strain>
        <tissue evidence="7">Mammary tumor. Metallothionien-TGF alpha model. 10 month old virgin mouse. Taken by biopsy.</tissue>
    </source>
</reference>
<dbReference type="GeneID" id="217698"/>
<evidence type="ECO:0000256" key="1">
    <source>
        <dbReference type="ARBA" id="ARBA00006538"/>
    </source>
</evidence>
<dbReference type="InterPro" id="IPR014940">
    <property type="entry name" value="BAAT_C"/>
</dbReference>
<accession>Q91YQ6</accession>
<dbReference type="HOGENOM" id="CLU_029849_1_0_1"/>
<dbReference type="Gene3D" id="2.60.40.2240">
    <property type="entry name" value="Acyl-CoA thioester hydrolase/BAAT N-terminal domain"/>
    <property type="match status" value="1"/>
</dbReference>
<evidence type="ECO:0000313" key="8">
    <source>
        <dbReference type="Ensembl" id="ENSMUSP00000072322.5"/>
    </source>
</evidence>
<dbReference type="MGI" id="MGI:2384969">
    <property type="gene designation" value="Acot5"/>
</dbReference>
<organism evidence="7">
    <name type="scientific">Mus musculus</name>
    <name type="common">Mouse</name>
    <dbReference type="NCBI Taxonomy" id="10090"/>
    <lineage>
        <taxon>Eukaryota</taxon>
        <taxon>Metazoa</taxon>
        <taxon>Chordata</taxon>
        <taxon>Craniata</taxon>
        <taxon>Vertebrata</taxon>
        <taxon>Euteleostomi</taxon>
        <taxon>Mammalia</taxon>
        <taxon>Eutheria</taxon>
        <taxon>Euarchontoglires</taxon>
        <taxon>Glires</taxon>
        <taxon>Rodentia</taxon>
        <taxon>Myomorpha</taxon>
        <taxon>Muroidea</taxon>
        <taxon>Muridae</taxon>
        <taxon>Murinae</taxon>
        <taxon>Mus</taxon>
        <taxon>Mus</taxon>
    </lineage>
</organism>
<gene>
    <name evidence="7 8 9" type="primary">Acot5</name>
    <name evidence="9" type="synonym">BC016076</name>
</gene>
<dbReference type="ExpressionAtlas" id="Q91YQ6">
    <property type="expression patterns" value="baseline and differential"/>
</dbReference>
<dbReference type="Proteomes" id="UP000000589">
    <property type="component" value="Chromosome 12"/>
</dbReference>
<dbReference type="CTD" id="217698"/>
<name>Q91YQ6_MOUSE</name>
<reference evidence="8 10" key="2">
    <citation type="journal article" date="2009" name="PLoS Biol.">
        <title>Lineage-specific biology revealed by a finished genome assembly of the mouse.</title>
        <authorList>
            <consortium name="Mouse Genome Sequencing Consortium"/>
            <person name="Church D.M."/>
            <person name="Goodstadt L."/>
            <person name="Hillier L.W."/>
            <person name="Zody M.C."/>
            <person name="Goldstein S."/>
            <person name="She X."/>
            <person name="Bult C.J."/>
            <person name="Agarwala R."/>
            <person name="Cherry J.L."/>
            <person name="DiCuccio M."/>
            <person name="Hlavina W."/>
            <person name="Kapustin Y."/>
            <person name="Meric P."/>
            <person name="Maglott D."/>
            <person name="Birtle Z."/>
            <person name="Marques A.C."/>
            <person name="Graves T."/>
            <person name="Zhou S."/>
            <person name="Teague B."/>
            <person name="Potamousis K."/>
            <person name="Churas C."/>
            <person name="Place M."/>
            <person name="Herschleb J."/>
            <person name="Runnheim R."/>
            <person name="Forrest D."/>
            <person name="Amos-Landgraf J."/>
            <person name="Schwartz D.C."/>
            <person name="Cheng Z."/>
            <person name="Lindblad-Toh K."/>
            <person name="Eichler E.E."/>
            <person name="Ponting C.P."/>
        </authorList>
    </citation>
    <scope>NUCLEOTIDE SEQUENCE [LARGE SCALE GENOMIC DNA]</scope>
    <source>
        <strain evidence="8 10">C57BL/6J</strain>
    </source>
</reference>
<dbReference type="AGR" id="MGI:2384969"/>
<dbReference type="PANTHER" id="PTHR10824:SF3">
    <property type="entry name" value="ACYL-COENZYME A THIOESTERASE 5"/>
    <property type="match status" value="1"/>
</dbReference>
<keyword evidence="2" id="KW-0276">Fatty acid metabolism</keyword>
<dbReference type="GO" id="GO:0006637">
    <property type="term" value="P:acyl-CoA metabolic process"/>
    <property type="evidence" value="ECO:0007669"/>
    <property type="project" value="InterPro"/>
</dbReference>
<dbReference type="Gene3D" id="3.40.50.1820">
    <property type="entry name" value="alpha/beta hydrolase"/>
    <property type="match status" value="1"/>
</dbReference>
<dbReference type="Pfam" id="PF08840">
    <property type="entry name" value="BAAT_C"/>
    <property type="match status" value="1"/>
</dbReference>
<dbReference type="InterPro" id="IPR016662">
    <property type="entry name" value="Acyl-CoA_thioEstase_long-chain"/>
</dbReference>
<dbReference type="Pfam" id="PF04775">
    <property type="entry name" value="Bile_Hydr_Trans"/>
    <property type="match status" value="1"/>
</dbReference>
<dbReference type="FunFam" id="2.60.40.2240:FF:000001">
    <property type="entry name" value="acyl-coenzyme A thioesterase 4"/>
    <property type="match status" value="1"/>
</dbReference>
<dbReference type="EMBL" id="BC016076">
    <property type="protein sequence ID" value="AAH16076.1"/>
    <property type="molecule type" value="mRNA"/>
</dbReference>
<evidence type="ECO:0000313" key="10">
    <source>
        <dbReference type="Proteomes" id="UP000000589"/>
    </source>
</evidence>
<dbReference type="MEROPS" id="S09.A51"/>
<dbReference type="ESTHER" id="mouse-acot5">
    <property type="family name" value="Acyl-CoA_Thioesterase"/>
</dbReference>
<dbReference type="Bgee" id="ENSMUSG00000042540">
    <property type="expression patterns" value="Expressed in lip and 11 other cell types or tissues"/>
</dbReference>
<dbReference type="Ensembl" id="ENSMUST00000072505.5">
    <property type="protein sequence ID" value="ENSMUSP00000072322.5"/>
    <property type="gene ID" value="ENSMUSG00000042540.13"/>
</dbReference>
<feature type="region of interest" description="Disordered" evidence="4">
    <location>
        <begin position="286"/>
        <end position="331"/>
    </location>
</feature>
<evidence type="ECO:0000256" key="2">
    <source>
        <dbReference type="ARBA" id="ARBA00022832"/>
    </source>
</evidence>
<keyword evidence="3" id="KW-0443">Lipid metabolism</keyword>
<evidence type="ECO:0000313" key="7">
    <source>
        <dbReference type="EMBL" id="AAH16076.1"/>
    </source>
</evidence>
<evidence type="ECO:0000313" key="9">
    <source>
        <dbReference type="MGI" id="MGI:2384969"/>
    </source>
</evidence>
<reference evidence="8" key="4">
    <citation type="submission" date="2025-05" db="UniProtKB">
        <authorList>
            <consortium name="Ensembl"/>
        </authorList>
    </citation>
    <scope>IDENTIFICATION</scope>
    <source>
        <strain evidence="8">C57BL/6J</strain>
    </source>
</reference>
<dbReference type="InterPro" id="IPR042490">
    <property type="entry name" value="Thio_Ohase/BAAT_N"/>
</dbReference>
<reference evidence="8" key="3">
    <citation type="journal article" date="2011" name="PLoS Biol.">
        <title>Modernizing reference genome assemblies.</title>
        <authorList>
            <person name="Church D.M."/>
            <person name="Schneider V.A."/>
            <person name="Graves T."/>
            <person name="Auger K."/>
            <person name="Cunningham F."/>
            <person name="Bouk N."/>
            <person name="Chen H.C."/>
            <person name="Agarwala R."/>
            <person name="McLaren W.M."/>
            <person name="Ritchie G.R."/>
            <person name="Albracht D."/>
            <person name="Kremitzki M."/>
            <person name="Rock S."/>
            <person name="Kotkiewicz H."/>
            <person name="Kremitzki C."/>
            <person name="Wollam A."/>
            <person name="Trani L."/>
            <person name="Fulton L."/>
            <person name="Fulton R."/>
            <person name="Matthews L."/>
            <person name="Whitehead S."/>
            <person name="Chow W."/>
            <person name="Torrance J."/>
            <person name="Dunn M."/>
            <person name="Harden G."/>
            <person name="Threadgold G."/>
            <person name="Wood J."/>
            <person name="Collins J."/>
            <person name="Heath P."/>
            <person name="Griffiths G."/>
            <person name="Pelan S."/>
            <person name="Grafham D."/>
            <person name="Eichler E.E."/>
            <person name="Weinstock G."/>
            <person name="Mardis E.R."/>
            <person name="Wilson R.K."/>
            <person name="Howe K."/>
            <person name="Flicek P."/>
            <person name="Hubbard T."/>
        </authorList>
    </citation>
    <scope>NUCLEOTIDE SEQUENCE [LARGE SCALE GENOMIC DNA]</scope>
    <source>
        <strain evidence="8">C57BL/6J</strain>
    </source>
</reference>
<protein>
    <submittedName>
        <fullName evidence="7">Acot5 protein</fullName>
    </submittedName>
    <submittedName>
        <fullName evidence="8">Acyl-CoA thioesterase 5</fullName>
    </submittedName>
</protein>
<dbReference type="SUPFAM" id="SSF53474">
    <property type="entry name" value="alpha/beta-Hydrolases"/>
    <property type="match status" value="1"/>
</dbReference>
<evidence type="ECO:0000256" key="3">
    <source>
        <dbReference type="ARBA" id="ARBA00023098"/>
    </source>
</evidence>
<evidence type="ECO:0000259" key="5">
    <source>
        <dbReference type="Pfam" id="PF04775"/>
    </source>
</evidence>
<dbReference type="GO" id="GO:0006631">
    <property type="term" value="P:fatty acid metabolic process"/>
    <property type="evidence" value="ECO:0007669"/>
    <property type="project" value="UniProtKB-KW"/>
</dbReference>
<dbReference type="OrthoDB" id="6347013at2759"/>
<proteinExistence type="evidence at transcript level"/>
<dbReference type="VEuPathDB" id="HostDB:ENSMUSG00000042540"/>
<feature type="compositionally biased region" description="Polar residues" evidence="4">
    <location>
        <begin position="316"/>
        <end position="331"/>
    </location>
</feature>
<dbReference type="DNASU" id="217698"/>
<dbReference type="AlphaFoldDB" id="Q91YQ6"/>
<dbReference type="ProteomicsDB" id="332315"/>
<sequence>MVPTVSLEPTGHSCWDEPLSIAVRGLAPEQPVTLRTALRDEKGALFRAHARYRADSHGELDLARTPALGGSFSGLEPMGLLWAMEPDRPFWRLIKRDVQTPFVVELEVLDGHEPDGGRLLARAVHERHFMAPGVRRVPVREGRVRATLFLPPGTGPFPGIIDLFGVGGGLLEYRASLLAGKGFAVMALAYYKYDDLPKVIDILHLEYFEEAVTYLLSHPQVKGPGVGLLGISKGAELSLSMASFLKGITAAVVINGATVNVISTLYYKEESLPGLGMHLERIKVRTTTTGRASSMPERPPNACRRTGRRSPRLSATPKQDTTLNPLTSLGP</sequence>
<dbReference type="GO" id="GO:0016790">
    <property type="term" value="F:thiolester hydrolase activity"/>
    <property type="evidence" value="ECO:0007669"/>
    <property type="project" value="InterPro"/>
</dbReference>
<dbReference type="SMR" id="Q91YQ6"/>
<evidence type="ECO:0000256" key="4">
    <source>
        <dbReference type="SAM" id="MobiDB-lite"/>
    </source>
</evidence>
<dbReference type="InterPro" id="IPR029058">
    <property type="entry name" value="AB_hydrolase_fold"/>
</dbReference>
<dbReference type="GeneTree" id="ENSGT01010000222336"/>
<feature type="domain" description="BAAT/Acyl-CoA thioester hydrolase C-terminal" evidence="6">
    <location>
        <begin position="204"/>
        <end position="292"/>
    </location>
</feature>
<dbReference type="RefSeq" id="NP_001334346.1">
    <property type="nucleotide sequence ID" value="NM_001347417.1"/>
</dbReference>
<keyword evidence="10" id="KW-1185">Reference proteome</keyword>
<evidence type="ECO:0000259" key="6">
    <source>
        <dbReference type="Pfam" id="PF08840"/>
    </source>
</evidence>
<comment type="similarity">
    <text evidence="1">Belongs to the C/M/P thioester hydrolase family.</text>
</comment>
<dbReference type="InterPro" id="IPR006862">
    <property type="entry name" value="Thio_Ohase/aa_AcTrfase"/>
</dbReference>
<dbReference type="BioGRID-ORCS" id="217698">
    <property type="hits" value="0 hits in 79 CRISPR screens"/>
</dbReference>
<feature type="domain" description="Acyl-CoA thioester hydrolase/bile acid-CoA amino acid N-acetyltransferase" evidence="5">
    <location>
        <begin position="16"/>
        <end position="141"/>
    </location>
</feature>
<dbReference type="PANTHER" id="PTHR10824">
    <property type="entry name" value="ACYL-COENZYME A THIOESTERASE-RELATED"/>
    <property type="match status" value="1"/>
</dbReference>
<dbReference type="PIRSF" id="PIRSF016521">
    <property type="entry name" value="Acyl-CoA_hydro"/>
    <property type="match status" value="1"/>
</dbReference>